<keyword evidence="3" id="KW-1185">Reference proteome</keyword>
<accession>A0A4Z2FVH6</accession>
<comment type="caution">
    <text evidence="2">The sequence shown here is derived from an EMBL/GenBank/DDBJ whole genome shotgun (WGS) entry which is preliminary data.</text>
</comment>
<protein>
    <submittedName>
        <fullName evidence="2">Uncharacterized protein</fullName>
    </submittedName>
</protein>
<name>A0A4Z2FVH6_9TELE</name>
<evidence type="ECO:0000256" key="1">
    <source>
        <dbReference type="SAM" id="MobiDB-lite"/>
    </source>
</evidence>
<sequence length="66" mass="7696">MITGQTCSVRHQAGRKRYDDQLLIANSPLPYTRRPAQSRKHSQLHRGAYQSGHRYHNTIENQHNTI</sequence>
<evidence type="ECO:0000313" key="3">
    <source>
        <dbReference type="Proteomes" id="UP000314294"/>
    </source>
</evidence>
<organism evidence="2 3">
    <name type="scientific">Liparis tanakae</name>
    <name type="common">Tanaka's snailfish</name>
    <dbReference type="NCBI Taxonomy" id="230148"/>
    <lineage>
        <taxon>Eukaryota</taxon>
        <taxon>Metazoa</taxon>
        <taxon>Chordata</taxon>
        <taxon>Craniata</taxon>
        <taxon>Vertebrata</taxon>
        <taxon>Euteleostomi</taxon>
        <taxon>Actinopterygii</taxon>
        <taxon>Neopterygii</taxon>
        <taxon>Teleostei</taxon>
        <taxon>Neoteleostei</taxon>
        <taxon>Acanthomorphata</taxon>
        <taxon>Eupercaria</taxon>
        <taxon>Perciformes</taxon>
        <taxon>Cottioidei</taxon>
        <taxon>Cottales</taxon>
        <taxon>Liparidae</taxon>
        <taxon>Liparis</taxon>
    </lineage>
</organism>
<dbReference type="Proteomes" id="UP000314294">
    <property type="component" value="Unassembled WGS sequence"/>
</dbReference>
<dbReference type="AlphaFoldDB" id="A0A4Z2FVH6"/>
<gene>
    <name evidence="2" type="ORF">EYF80_044562</name>
</gene>
<reference evidence="2 3" key="1">
    <citation type="submission" date="2019-03" db="EMBL/GenBank/DDBJ databases">
        <title>First draft genome of Liparis tanakae, snailfish: a comprehensive survey of snailfish specific genes.</title>
        <authorList>
            <person name="Kim W."/>
            <person name="Song I."/>
            <person name="Jeong J.-H."/>
            <person name="Kim D."/>
            <person name="Kim S."/>
            <person name="Ryu S."/>
            <person name="Song J.Y."/>
            <person name="Lee S.K."/>
        </authorList>
    </citation>
    <scope>NUCLEOTIDE SEQUENCE [LARGE SCALE GENOMIC DNA]</scope>
    <source>
        <tissue evidence="2">Muscle</tissue>
    </source>
</reference>
<feature type="region of interest" description="Disordered" evidence="1">
    <location>
        <begin position="31"/>
        <end position="66"/>
    </location>
</feature>
<dbReference type="EMBL" id="SRLO01000858">
    <property type="protein sequence ID" value="TNN45238.1"/>
    <property type="molecule type" value="Genomic_DNA"/>
</dbReference>
<evidence type="ECO:0000313" key="2">
    <source>
        <dbReference type="EMBL" id="TNN45238.1"/>
    </source>
</evidence>
<proteinExistence type="predicted"/>